<dbReference type="InterPro" id="IPR011711">
    <property type="entry name" value="GntR_C"/>
</dbReference>
<dbReference type="GO" id="GO:0003677">
    <property type="term" value="F:DNA binding"/>
    <property type="evidence" value="ECO:0007669"/>
    <property type="project" value="UniProtKB-KW"/>
</dbReference>
<dbReference type="PANTHER" id="PTHR43537:SF51">
    <property type="entry name" value="HTH-TYPE TRANSCRIPTIONAL REGULATOR LGOR-RELATED"/>
    <property type="match status" value="1"/>
</dbReference>
<name>A0A9E7A0G6_9HYPH</name>
<evidence type="ECO:0000259" key="5">
    <source>
        <dbReference type="PROSITE" id="PS50949"/>
    </source>
</evidence>
<dbReference type="GO" id="GO:0003700">
    <property type="term" value="F:DNA-binding transcription factor activity"/>
    <property type="evidence" value="ECO:0007669"/>
    <property type="project" value="InterPro"/>
</dbReference>
<feature type="region of interest" description="Disordered" evidence="4">
    <location>
        <begin position="238"/>
        <end position="263"/>
    </location>
</feature>
<dbReference type="KEGG" id="apol:K9D25_22695"/>
<proteinExistence type="predicted"/>
<dbReference type="Pfam" id="PF07729">
    <property type="entry name" value="FCD"/>
    <property type="match status" value="1"/>
</dbReference>
<dbReference type="InterPro" id="IPR036388">
    <property type="entry name" value="WH-like_DNA-bd_sf"/>
</dbReference>
<dbReference type="PROSITE" id="PS50949">
    <property type="entry name" value="HTH_GNTR"/>
    <property type="match status" value="1"/>
</dbReference>
<keyword evidence="1" id="KW-0805">Transcription regulation</keyword>
<feature type="domain" description="HTH gntR-type" evidence="5">
    <location>
        <begin position="21"/>
        <end position="88"/>
    </location>
</feature>
<dbReference type="RefSeq" id="WP_244451277.1">
    <property type="nucleotide sequence ID" value="NZ_CP083241.1"/>
</dbReference>
<dbReference type="SMART" id="SM00895">
    <property type="entry name" value="FCD"/>
    <property type="match status" value="1"/>
</dbReference>
<evidence type="ECO:0000313" key="6">
    <source>
        <dbReference type="EMBL" id="UOK73662.1"/>
    </source>
</evidence>
<evidence type="ECO:0000313" key="7">
    <source>
        <dbReference type="Proteomes" id="UP000831684"/>
    </source>
</evidence>
<dbReference type="PANTHER" id="PTHR43537">
    <property type="entry name" value="TRANSCRIPTIONAL REGULATOR, GNTR FAMILY"/>
    <property type="match status" value="1"/>
</dbReference>
<dbReference type="PRINTS" id="PR00035">
    <property type="entry name" value="HTHGNTR"/>
</dbReference>
<sequence length="263" mass="29305">MKNADAQPHLPLAQRPQLRAIPASARVYEQLRDRIVGGEMLPGTPVSEKELAEQYGVSRTPIREALLRLADERLIEIFPQRGTFVSRISLEALRDGMVIREALECVAVRHAAARVTEADLSALRLVLDRQEASERASDWAGFHAQDEAFHQRIAILSGHPNLWRVARQEKVQIDRCRVLHLPISRHRPLVMEEHRAILDGLAARDPRAAERAMGAHLANVLPGLDDLLRARPDFFEPDAQRGLQGDTVATPLRAASGADKDLP</sequence>
<dbReference type="Gene3D" id="1.20.120.530">
    <property type="entry name" value="GntR ligand-binding domain-like"/>
    <property type="match status" value="1"/>
</dbReference>
<dbReference type="EMBL" id="CP083241">
    <property type="protein sequence ID" value="UOK73662.1"/>
    <property type="molecule type" value="Genomic_DNA"/>
</dbReference>
<evidence type="ECO:0000256" key="3">
    <source>
        <dbReference type="ARBA" id="ARBA00023163"/>
    </source>
</evidence>
<dbReference type="Gene3D" id="1.10.10.10">
    <property type="entry name" value="Winged helix-like DNA-binding domain superfamily/Winged helix DNA-binding domain"/>
    <property type="match status" value="1"/>
</dbReference>
<dbReference type="InterPro" id="IPR036390">
    <property type="entry name" value="WH_DNA-bd_sf"/>
</dbReference>
<evidence type="ECO:0000256" key="4">
    <source>
        <dbReference type="SAM" id="MobiDB-lite"/>
    </source>
</evidence>
<dbReference type="SMART" id="SM00345">
    <property type="entry name" value="HTH_GNTR"/>
    <property type="match status" value="1"/>
</dbReference>
<keyword evidence="2" id="KW-0238">DNA-binding</keyword>
<accession>A0A9E7A0G6</accession>
<protein>
    <submittedName>
        <fullName evidence="6">GntR family transcriptional regulator</fullName>
    </submittedName>
</protein>
<geneLocation type="plasmid" evidence="6 7">
    <name>pB</name>
</geneLocation>
<dbReference type="Proteomes" id="UP000831684">
    <property type="component" value="Plasmid pB"/>
</dbReference>
<keyword evidence="3" id="KW-0804">Transcription</keyword>
<reference evidence="6" key="1">
    <citation type="submission" date="2021-09" db="EMBL/GenBank/DDBJ databases">
        <title>Network and meta-omics reveal the key degrader and cooperation patterns in an efficient 1,4-dioxane-degrading microbial community.</title>
        <authorList>
            <person name="Dai C."/>
        </authorList>
    </citation>
    <scope>NUCLEOTIDE SEQUENCE</scope>
    <source>
        <strain evidence="6">ZM13</strain>
        <plasmid evidence="6">pB</plasmid>
    </source>
</reference>
<dbReference type="AlphaFoldDB" id="A0A9E7A0G6"/>
<evidence type="ECO:0000256" key="1">
    <source>
        <dbReference type="ARBA" id="ARBA00023015"/>
    </source>
</evidence>
<dbReference type="SUPFAM" id="SSF48008">
    <property type="entry name" value="GntR ligand-binding domain-like"/>
    <property type="match status" value="1"/>
</dbReference>
<evidence type="ECO:0000256" key="2">
    <source>
        <dbReference type="ARBA" id="ARBA00023125"/>
    </source>
</evidence>
<dbReference type="SUPFAM" id="SSF46785">
    <property type="entry name" value="Winged helix' DNA-binding domain"/>
    <property type="match status" value="1"/>
</dbReference>
<dbReference type="Pfam" id="PF00392">
    <property type="entry name" value="GntR"/>
    <property type="match status" value="1"/>
</dbReference>
<organism evidence="6 7">
    <name type="scientific">Ancylobacter polymorphus</name>
    <dbReference type="NCBI Taxonomy" id="223390"/>
    <lineage>
        <taxon>Bacteria</taxon>
        <taxon>Pseudomonadati</taxon>
        <taxon>Pseudomonadota</taxon>
        <taxon>Alphaproteobacteria</taxon>
        <taxon>Hyphomicrobiales</taxon>
        <taxon>Xanthobacteraceae</taxon>
        <taxon>Ancylobacter</taxon>
    </lineage>
</organism>
<dbReference type="InterPro" id="IPR000524">
    <property type="entry name" value="Tscrpt_reg_HTH_GntR"/>
</dbReference>
<keyword evidence="6" id="KW-0614">Plasmid</keyword>
<gene>
    <name evidence="6" type="ORF">K9D25_22695</name>
</gene>
<dbReference type="CDD" id="cd07377">
    <property type="entry name" value="WHTH_GntR"/>
    <property type="match status" value="1"/>
</dbReference>
<dbReference type="InterPro" id="IPR008920">
    <property type="entry name" value="TF_FadR/GntR_C"/>
</dbReference>